<keyword evidence="7 8" id="KW-0472">Membrane</keyword>
<keyword evidence="4 8" id="KW-0812">Transmembrane</keyword>
<evidence type="ECO:0000256" key="7">
    <source>
        <dbReference type="ARBA" id="ARBA00023136"/>
    </source>
</evidence>
<dbReference type="Pfam" id="PF02386">
    <property type="entry name" value="TrkH"/>
    <property type="match status" value="1"/>
</dbReference>
<evidence type="ECO:0000256" key="2">
    <source>
        <dbReference type="ARBA" id="ARBA00022448"/>
    </source>
</evidence>
<feature type="transmembrane region" description="Helical" evidence="8">
    <location>
        <begin position="364"/>
        <end position="386"/>
    </location>
</feature>
<feature type="transmembrane region" description="Helical" evidence="8">
    <location>
        <begin position="89"/>
        <end position="114"/>
    </location>
</feature>
<proteinExistence type="predicted"/>
<dbReference type="PANTHER" id="PTHR32024">
    <property type="entry name" value="TRK SYSTEM POTASSIUM UPTAKE PROTEIN TRKG-RELATED"/>
    <property type="match status" value="1"/>
</dbReference>
<keyword evidence="5 8" id="KW-1133">Transmembrane helix</keyword>
<organism evidence="9 10">
    <name type="scientific">Aquipuribacter hungaricus</name>
    <dbReference type="NCBI Taxonomy" id="545624"/>
    <lineage>
        <taxon>Bacteria</taxon>
        <taxon>Bacillati</taxon>
        <taxon>Actinomycetota</taxon>
        <taxon>Actinomycetes</taxon>
        <taxon>Micrococcales</taxon>
        <taxon>Intrasporangiaceae</taxon>
        <taxon>Aquipuribacter</taxon>
    </lineage>
</organism>
<dbReference type="Proteomes" id="UP001595685">
    <property type="component" value="Unassembled WGS sequence"/>
</dbReference>
<feature type="transmembrane region" description="Helical" evidence="8">
    <location>
        <begin position="139"/>
        <end position="165"/>
    </location>
</feature>
<feature type="transmembrane region" description="Helical" evidence="8">
    <location>
        <begin position="245"/>
        <end position="262"/>
    </location>
</feature>
<keyword evidence="6" id="KW-0406">Ion transport</keyword>
<name>A0ABV7WDN4_9MICO</name>
<accession>A0ABV7WDN4</accession>
<comment type="subcellular location">
    <subcellularLocation>
        <location evidence="1">Cell membrane</location>
        <topology evidence="1">Multi-pass membrane protein</topology>
    </subcellularLocation>
</comment>
<evidence type="ECO:0000256" key="8">
    <source>
        <dbReference type="SAM" id="Phobius"/>
    </source>
</evidence>
<dbReference type="EMBL" id="JBHRWW010000003">
    <property type="protein sequence ID" value="MFC3687948.1"/>
    <property type="molecule type" value="Genomic_DNA"/>
</dbReference>
<gene>
    <name evidence="9" type="ORF">ACFOLH_06290</name>
</gene>
<keyword evidence="10" id="KW-1185">Reference proteome</keyword>
<sequence length="459" mass="47826">MVVRAGRGARGRRAVEWVETRLGTPLRLIPVGFAAAVAVATLVLMSPWATADGSSAPFLVAVFTATSAVCVTGHIVVDTPVYWSTAGEAAILLFVQLGGLGVATLATLLALLVARKVGLQDRLRAAAGTSADALADARAVVLGIVTTSLVIEVVVAVCLSLRFWLGYGEPPGRALWLGVFHSVSAFNNAGFSLFSDNLVGFDDDAWVTGPVMVAVVLGGIGFPVLREVLRRHRPGRWSVHTRLTLLTTGVLLLLGALVFVVLEWQHEPTSGDGSVADRLWIPLFMSVTARTAGFNTIDYGQATEASLFVTNLLMIVGGGSGGTAGGIKVGTLAVLVAAVVAEARGDSDTDVMGRRVPPQVLRQALAVLALTLAVVVTASTVLLRIADATTAQVVFEVVSATATVGLSTGITADLPALGKWVLIVCMFVGRIGPVALVSALALRDRSKLYRLPETRPLIG</sequence>
<feature type="transmembrane region" description="Helical" evidence="8">
    <location>
        <begin position="205"/>
        <end position="225"/>
    </location>
</feature>
<protein>
    <submittedName>
        <fullName evidence="9">TrkH family potassium uptake protein</fullName>
    </submittedName>
</protein>
<evidence type="ECO:0000313" key="10">
    <source>
        <dbReference type="Proteomes" id="UP001595685"/>
    </source>
</evidence>
<dbReference type="InterPro" id="IPR003445">
    <property type="entry name" value="Cat_transpt"/>
</dbReference>
<evidence type="ECO:0000256" key="6">
    <source>
        <dbReference type="ARBA" id="ARBA00023065"/>
    </source>
</evidence>
<evidence type="ECO:0000256" key="3">
    <source>
        <dbReference type="ARBA" id="ARBA00022475"/>
    </source>
</evidence>
<feature type="transmembrane region" description="Helical" evidence="8">
    <location>
        <begin position="28"/>
        <end position="46"/>
    </location>
</feature>
<evidence type="ECO:0000256" key="5">
    <source>
        <dbReference type="ARBA" id="ARBA00022989"/>
    </source>
</evidence>
<evidence type="ECO:0000313" key="9">
    <source>
        <dbReference type="EMBL" id="MFC3687948.1"/>
    </source>
</evidence>
<keyword evidence="3" id="KW-1003">Cell membrane</keyword>
<evidence type="ECO:0000256" key="4">
    <source>
        <dbReference type="ARBA" id="ARBA00022692"/>
    </source>
</evidence>
<keyword evidence="2" id="KW-0813">Transport</keyword>
<dbReference type="RefSeq" id="WP_340292453.1">
    <property type="nucleotide sequence ID" value="NZ_JBBEOI010000072.1"/>
</dbReference>
<evidence type="ECO:0000256" key="1">
    <source>
        <dbReference type="ARBA" id="ARBA00004651"/>
    </source>
</evidence>
<feature type="transmembrane region" description="Helical" evidence="8">
    <location>
        <begin position="420"/>
        <end position="442"/>
    </location>
</feature>
<dbReference type="PANTHER" id="PTHR32024:SF1">
    <property type="entry name" value="KTR SYSTEM POTASSIUM UPTAKE PROTEIN B"/>
    <property type="match status" value="1"/>
</dbReference>
<reference evidence="10" key="1">
    <citation type="journal article" date="2019" name="Int. J. Syst. Evol. Microbiol.">
        <title>The Global Catalogue of Microorganisms (GCM) 10K type strain sequencing project: providing services to taxonomists for standard genome sequencing and annotation.</title>
        <authorList>
            <consortium name="The Broad Institute Genomics Platform"/>
            <consortium name="The Broad Institute Genome Sequencing Center for Infectious Disease"/>
            <person name="Wu L."/>
            <person name="Ma J."/>
        </authorList>
    </citation>
    <scope>NUCLEOTIDE SEQUENCE [LARGE SCALE GENOMIC DNA]</scope>
    <source>
        <strain evidence="10">NCAIM B.02333</strain>
    </source>
</reference>
<feature type="transmembrane region" description="Helical" evidence="8">
    <location>
        <begin position="58"/>
        <end position="77"/>
    </location>
</feature>
<comment type="caution">
    <text evidence="9">The sequence shown here is derived from an EMBL/GenBank/DDBJ whole genome shotgun (WGS) entry which is preliminary data.</text>
</comment>